<feature type="domain" description="Methyltransferase type 11" evidence="5">
    <location>
        <begin position="52"/>
        <end position="150"/>
    </location>
</feature>
<evidence type="ECO:0000313" key="6">
    <source>
        <dbReference type="EMBL" id="MDR6968070.1"/>
    </source>
</evidence>
<evidence type="ECO:0000256" key="4">
    <source>
        <dbReference type="ARBA" id="ARBA00025707"/>
    </source>
</evidence>
<comment type="caution">
    <text evidence="6">The sequence shown here is derived from an EMBL/GenBank/DDBJ whole genome shotgun (WGS) entry which is preliminary data.</text>
</comment>
<gene>
    <name evidence="6" type="ORF">J2X31_002085</name>
</gene>
<dbReference type="EMBL" id="JAVDVI010000008">
    <property type="protein sequence ID" value="MDR6968070.1"/>
    <property type="molecule type" value="Genomic_DNA"/>
</dbReference>
<comment type="pathway">
    <text evidence="4">Phospholipid metabolism.</text>
</comment>
<dbReference type="InterPro" id="IPR013216">
    <property type="entry name" value="Methyltransf_11"/>
</dbReference>
<sequence length="217" mass="24730">MNEEDLKNIAQQLSKPDGEAGIQMGEMMNSTNITMTSDSINQLNLKDNDSVLEIGHGNCGHLGYLLSKANHLNYTGLEISALMSDEAKKMNKHLLDDNVTFQLYEGTKLPFEESSFDAVFTVNTIYFWKDPQEFLKEIHRVLNQKGKLLITMADKSFMEKLPFTKYVFTLYETSEIEKLAESAGFEISKIKENTDEVRSKAGDLVTRKFYTFILDKV</sequence>
<dbReference type="Gene3D" id="3.40.50.150">
    <property type="entry name" value="Vaccinia Virus protein VP39"/>
    <property type="match status" value="1"/>
</dbReference>
<evidence type="ECO:0000256" key="2">
    <source>
        <dbReference type="ARBA" id="ARBA00022603"/>
    </source>
</evidence>
<dbReference type="Proteomes" id="UP001255185">
    <property type="component" value="Unassembled WGS sequence"/>
</dbReference>
<evidence type="ECO:0000256" key="3">
    <source>
        <dbReference type="ARBA" id="ARBA00022679"/>
    </source>
</evidence>
<keyword evidence="6" id="KW-0830">Ubiquinone</keyword>
<dbReference type="InterPro" id="IPR029063">
    <property type="entry name" value="SAM-dependent_MTases_sf"/>
</dbReference>
<proteinExistence type="predicted"/>
<dbReference type="Pfam" id="PF08241">
    <property type="entry name" value="Methyltransf_11"/>
    <property type="match status" value="1"/>
</dbReference>
<dbReference type="SUPFAM" id="SSF53335">
    <property type="entry name" value="S-adenosyl-L-methionine-dependent methyltransferases"/>
    <property type="match status" value="1"/>
</dbReference>
<evidence type="ECO:0000313" key="7">
    <source>
        <dbReference type="Proteomes" id="UP001255185"/>
    </source>
</evidence>
<reference evidence="6 7" key="1">
    <citation type="submission" date="2023-07" db="EMBL/GenBank/DDBJ databases">
        <title>Sorghum-associated microbial communities from plants grown in Nebraska, USA.</title>
        <authorList>
            <person name="Schachtman D."/>
        </authorList>
    </citation>
    <scope>NUCLEOTIDE SEQUENCE [LARGE SCALE GENOMIC DNA]</scope>
    <source>
        <strain evidence="6 7">3773</strain>
    </source>
</reference>
<keyword evidence="2" id="KW-0489">Methyltransferase</keyword>
<evidence type="ECO:0000259" key="5">
    <source>
        <dbReference type="Pfam" id="PF08241"/>
    </source>
</evidence>
<evidence type="ECO:0000256" key="1">
    <source>
        <dbReference type="ARBA" id="ARBA00005189"/>
    </source>
</evidence>
<dbReference type="PANTHER" id="PTHR44307:SF2">
    <property type="entry name" value="PHOSPHOETHANOLAMINE METHYLTRANSFERASE ISOFORM X1"/>
    <property type="match status" value="1"/>
</dbReference>
<dbReference type="RefSeq" id="WP_310026510.1">
    <property type="nucleotide sequence ID" value="NZ_JAVDVI010000008.1"/>
</dbReference>
<keyword evidence="3" id="KW-0808">Transferase</keyword>
<dbReference type="CDD" id="cd02440">
    <property type="entry name" value="AdoMet_MTases"/>
    <property type="match status" value="1"/>
</dbReference>
<keyword evidence="7" id="KW-1185">Reference proteome</keyword>
<organism evidence="6 7">
    <name type="scientific">Flavobacterium arsenatis</name>
    <dbReference type="NCBI Taxonomy" id="1484332"/>
    <lineage>
        <taxon>Bacteria</taxon>
        <taxon>Pseudomonadati</taxon>
        <taxon>Bacteroidota</taxon>
        <taxon>Flavobacteriia</taxon>
        <taxon>Flavobacteriales</taxon>
        <taxon>Flavobacteriaceae</taxon>
        <taxon>Flavobacterium</taxon>
    </lineage>
</organism>
<name>A0ABU1TQ28_9FLAO</name>
<accession>A0ABU1TQ28</accession>
<dbReference type="PANTHER" id="PTHR44307">
    <property type="entry name" value="PHOSPHOETHANOLAMINE METHYLTRANSFERASE"/>
    <property type="match status" value="1"/>
</dbReference>
<protein>
    <submittedName>
        <fullName evidence="6">Ubiquinone/menaquinone biosynthesis C-methylase UbiE</fullName>
    </submittedName>
</protein>
<comment type="pathway">
    <text evidence="1">Lipid metabolism.</text>
</comment>